<evidence type="ECO:0000256" key="2">
    <source>
        <dbReference type="PROSITE-ProRule" id="PRU00335"/>
    </source>
</evidence>
<dbReference type="SUPFAM" id="SSF46689">
    <property type="entry name" value="Homeodomain-like"/>
    <property type="match status" value="1"/>
</dbReference>
<dbReference type="Gene3D" id="1.10.357.10">
    <property type="entry name" value="Tetracycline Repressor, domain 2"/>
    <property type="match status" value="1"/>
</dbReference>
<evidence type="ECO:0000259" key="3">
    <source>
        <dbReference type="PROSITE" id="PS50977"/>
    </source>
</evidence>
<organism evidence="4 5">
    <name type="scientific">Halorubrum salipaludis</name>
    <dbReference type="NCBI Taxonomy" id="2032630"/>
    <lineage>
        <taxon>Archaea</taxon>
        <taxon>Methanobacteriati</taxon>
        <taxon>Methanobacteriota</taxon>
        <taxon>Stenosarchaea group</taxon>
        <taxon>Halobacteria</taxon>
        <taxon>Halobacteriales</taxon>
        <taxon>Haloferacaceae</taxon>
        <taxon>Halorubrum</taxon>
    </lineage>
</organism>
<evidence type="ECO:0000313" key="5">
    <source>
        <dbReference type="Proteomes" id="UP000218083"/>
    </source>
</evidence>
<dbReference type="RefSeq" id="WP_095636254.1">
    <property type="nucleotide sequence ID" value="NZ_NSKC01000002.1"/>
</dbReference>
<keyword evidence="1 2" id="KW-0238">DNA-binding</keyword>
<dbReference type="OrthoDB" id="135877at2157"/>
<dbReference type="EMBL" id="NSKC01000002">
    <property type="protein sequence ID" value="PAU84986.1"/>
    <property type="molecule type" value="Genomic_DNA"/>
</dbReference>
<evidence type="ECO:0000256" key="1">
    <source>
        <dbReference type="ARBA" id="ARBA00023125"/>
    </source>
</evidence>
<keyword evidence="5" id="KW-1185">Reference proteome</keyword>
<accession>A0A2A2FHQ5</accession>
<dbReference type="PANTHER" id="PTHR43479">
    <property type="entry name" value="ACREF/ENVCD OPERON REPRESSOR-RELATED"/>
    <property type="match status" value="1"/>
</dbReference>
<dbReference type="InterPro" id="IPR050624">
    <property type="entry name" value="HTH-type_Tx_Regulator"/>
</dbReference>
<dbReference type="InterPro" id="IPR009057">
    <property type="entry name" value="Homeodomain-like_sf"/>
</dbReference>
<dbReference type="Pfam" id="PF00440">
    <property type="entry name" value="TetR_N"/>
    <property type="match status" value="1"/>
</dbReference>
<comment type="caution">
    <text evidence="4">The sequence shown here is derived from an EMBL/GenBank/DDBJ whole genome shotgun (WGS) entry which is preliminary data.</text>
</comment>
<dbReference type="PROSITE" id="PS50977">
    <property type="entry name" value="HTH_TETR_2"/>
    <property type="match status" value="1"/>
</dbReference>
<evidence type="ECO:0000313" key="4">
    <source>
        <dbReference type="EMBL" id="PAU84986.1"/>
    </source>
</evidence>
<dbReference type="GO" id="GO:0003677">
    <property type="term" value="F:DNA binding"/>
    <property type="evidence" value="ECO:0007669"/>
    <property type="project" value="UniProtKB-UniRule"/>
</dbReference>
<reference evidence="4 5" key="1">
    <citation type="submission" date="2017-08" db="EMBL/GenBank/DDBJ databases">
        <title>The strain WRN001 was isolated from Binhai saline alkaline soil, Tianjin, China.</title>
        <authorList>
            <person name="Liu D."/>
            <person name="Zhang G."/>
        </authorList>
    </citation>
    <scope>NUCLEOTIDE SEQUENCE [LARGE SCALE GENOMIC DNA]</scope>
    <source>
        <strain evidence="4 5">WN019</strain>
    </source>
</reference>
<sequence length="218" mass="24721">MTRFSDEDRERIRADLIKAGHDCFARFGFDRTRVSDVTDEVGIGTSTFYQFFDSKEALYLAVLLTEREHLFETLEAAVADAETPREEAEVTLRTTFGEVRSNPLIQRLFVDGEIRRIESQLDGTAADEDLIDDYSESPAVYGQVLPQPDKWVESEVVRIDDPDIIRGLFRSVLFVTQARETPVVPDGTYEAIEEALIQTIVAGLFTYEENTDRSATHD</sequence>
<protein>
    <submittedName>
        <fullName evidence="4">Transcriptional regulator</fullName>
    </submittedName>
</protein>
<name>A0A2A2FHQ5_9EURY</name>
<dbReference type="AlphaFoldDB" id="A0A2A2FHQ5"/>
<dbReference type="InterPro" id="IPR001647">
    <property type="entry name" value="HTH_TetR"/>
</dbReference>
<feature type="DNA-binding region" description="H-T-H motif" evidence="2">
    <location>
        <begin position="33"/>
        <end position="52"/>
    </location>
</feature>
<dbReference type="PANTHER" id="PTHR43479:SF11">
    <property type="entry name" value="ACREF_ENVCD OPERON REPRESSOR-RELATED"/>
    <property type="match status" value="1"/>
</dbReference>
<proteinExistence type="predicted"/>
<dbReference type="Proteomes" id="UP000218083">
    <property type="component" value="Unassembled WGS sequence"/>
</dbReference>
<gene>
    <name evidence="4" type="ORF">CK500_05300</name>
</gene>
<feature type="domain" description="HTH tetR-type" evidence="3">
    <location>
        <begin position="10"/>
        <end position="70"/>
    </location>
</feature>